<dbReference type="Pfam" id="PF08264">
    <property type="entry name" value="Anticodon_1"/>
    <property type="match status" value="1"/>
</dbReference>
<proteinExistence type="inferred from homology"/>
<comment type="catalytic activity">
    <reaction evidence="8">
        <text>tRNA(Leu) + L-leucine + ATP = L-leucyl-tRNA(Leu) + AMP + diphosphate</text>
        <dbReference type="Rhea" id="RHEA:11688"/>
        <dbReference type="Rhea" id="RHEA-COMP:9613"/>
        <dbReference type="Rhea" id="RHEA-COMP:9622"/>
        <dbReference type="ChEBI" id="CHEBI:30616"/>
        <dbReference type="ChEBI" id="CHEBI:33019"/>
        <dbReference type="ChEBI" id="CHEBI:57427"/>
        <dbReference type="ChEBI" id="CHEBI:78442"/>
        <dbReference type="ChEBI" id="CHEBI:78494"/>
        <dbReference type="ChEBI" id="CHEBI:456215"/>
        <dbReference type="EC" id="6.1.1.4"/>
    </reaction>
</comment>
<organism evidence="9">
    <name type="scientific">Cyprideis torosa</name>
    <dbReference type="NCBI Taxonomy" id="163714"/>
    <lineage>
        <taxon>Eukaryota</taxon>
        <taxon>Metazoa</taxon>
        <taxon>Ecdysozoa</taxon>
        <taxon>Arthropoda</taxon>
        <taxon>Crustacea</taxon>
        <taxon>Oligostraca</taxon>
        <taxon>Ostracoda</taxon>
        <taxon>Podocopa</taxon>
        <taxon>Podocopida</taxon>
        <taxon>Cytherocopina</taxon>
        <taxon>Cytheroidea</taxon>
        <taxon>Cytherideidae</taxon>
        <taxon>Cyprideis</taxon>
    </lineage>
</organism>
<dbReference type="InterPro" id="IPR009080">
    <property type="entry name" value="tRNAsynth_Ia_anticodon-bd"/>
</dbReference>
<dbReference type="Pfam" id="PF04390">
    <property type="entry name" value="LptE"/>
    <property type="match status" value="1"/>
</dbReference>
<dbReference type="EMBL" id="OB694605">
    <property type="protein sequence ID" value="CAD7238000.1"/>
    <property type="molecule type" value="Genomic_DNA"/>
</dbReference>
<dbReference type="GO" id="GO:0005829">
    <property type="term" value="C:cytosol"/>
    <property type="evidence" value="ECO:0007669"/>
    <property type="project" value="TreeGrafter"/>
</dbReference>
<gene>
    <name evidence="9" type="ORF">CTOB1V02_LOCUS15815</name>
</gene>
<keyword evidence="5" id="KW-0067">ATP-binding</keyword>
<dbReference type="PANTHER" id="PTHR43740">
    <property type="entry name" value="LEUCYL-TRNA SYNTHETASE"/>
    <property type="match status" value="1"/>
</dbReference>
<evidence type="ECO:0000256" key="5">
    <source>
        <dbReference type="ARBA" id="ARBA00022840"/>
    </source>
</evidence>
<dbReference type="GO" id="GO:0006429">
    <property type="term" value="P:leucyl-tRNA aminoacylation"/>
    <property type="evidence" value="ECO:0007669"/>
    <property type="project" value="InterPro"/>
</dbReference>
<evidence type="ECO:0000256" key="3">
    <source>
        <dbReference type="ARBA" id="ARBA00022598"/>
    </source>
</evidence>
<accession>A0A7R8WZ40</accession>
<evidence type="ECO:0000313" key="9">
    <source>
        <dbReference type="EMBL" id="CAD7238000.1"/>
    </source>
</evidence>
<dbReference type="OrthoDB" id="8300623at2759"/>
<dbReference type="Gene3D" id="3.30.160.150">
    <property type="entry name" value="Lipoprotein like domain"/>
    <property type="match status" value="1"/>
</dbReference>
<dbReference type="GO" id="GO:0019867">
    <property type="term" value="C:outer membrane"/>
    <property type="evidence" value="ECO:0007669"/>
    <property type="project" value="InterPro"/>
</dbReference>
<dbReference type="SUPFAM" id="SSF47323">
    <property type="entry name" value="Anticodon-binding domain of a subclass of class I aminoacyl-tRNA synthetases"/>
    <property type="match status" value="1"/>
</dbReference>
<dbReference type="GO" id="GO:0005524">
    <property type="term" value="F:ATP binding"/>
    <property type="evidence" value="ECO:0007669"/>
    <property type="project" value="UniProtKB-KW"/>
</dbReference>
<dbReference type="InterPro" id="IPR007485">
    <property type="entry name" value="LPS_assembly_LptE"/>
</dbReference>
<dbReference type="GO" id="GO:0004823">
    <property type="term" value="F:leucine-tRNA ligase activity"/>
    <property type="evidence" value="ECO:0007669"/>
    <property type="project" value="UniProtKB-EC"/>
</dbReference>
<sequence length="300" mass="33184">MRLKIHQTIGKVTDDMSRRHTFNTAIAACMELLNELGRFADDSEQGRAVMQEALDAVVLMLSPIVPHISHALWQALGHDGLVVDASWPEVDEAALVQDRIELVVQVNGKLRGKIQVAADATKDSIEQSALNEDKVGRFIADLTVRKGASALTNQLQTLNLQGVNVFSGFGRQLADAIESNGVVLVQGNQKADMILKVSNPQRRRDVLSVDSSLHAREYSLVAEVVFQFADNLDALKQTESAQRLAVRRDLVVDAYDVLGSDYEAERLNNEMDQELAERLIFRLRSLPAKSRGDTTLEDVK</sequence>
<dbReference type="InterPro" id="IPR013155">
    <property type="entry name" value="M/V/L/I-tRNA-synth_anticd-bd"/>
</dbReference>
<evidence type="ECO:0000256" key="7">
    <source>
        <dbReference type="ARBA" id="ARBA00023146"/>
    </source>
</evidence>
<evidence type="ECO:0000256" key="6">
    <source>
        <dbReference type="ARBA" id="ARBA00022917"/>
    </source>
</evidence>
<dbReference type="FunFam" id="1.10.730.10:FF:000002">
    <property type="entry name" value="Leucine--tRNA ligase"/>
    <property type="match status" value="1"/>
</dbReference>
<dbReference type="Gene3D" id="1.10.730.10">
    <property type="entry name" value="Isoleucyl-tRNA Synthetase, Domain 1"/>
    <property type="match status" value="1"/>
</dbReference>
<dbReference type="Gene3D" id="3.10.20.590">
    <property type="match status" value="1"/>
</dbReference>
<dbReference type="CDD" id="cd07958">
    <property type="entry name" value="Anticodon_Ia_Leu_BEm"/>
    <property type="match status" value="1"/>
</dbReference>
<evidence type="ECO:0000256" key="1">
    <source>
        <dbReference type="ARBA" id="ARBA00005594"/>
    </source>
</evidence>
<keyword evidence="3" id="KW-0436">Ligase</keyword>
<evidence type="ECO:0000256" key="8">
    <source>
        <dbReference type="ARBA" id="ARBA00047469"/>
    </source>
</evidence>
<protein>
    <recommendedName>
        <fullName evidence="2">leucine--tRNA ligase</fullName>
        <ecNumber evidence="2">6.1.1.4</ecNumber>
    </recommendedName>
</protein>
<dbReference type="PANTHER" id="PTHR43740:SF2">
    <property type="entry name" value="LEUCINE--TRNA LIGASE, MITOCHONDRIAL"/>
    <property type="match status" value="1"/>
</dbReference>
<keyword evidence="7" id="KW-0030">Aminoacyl-tRNA synthetase</keyword>
<keyword evidence="6" id="KW-0648">Protein biosynthesis</keyword>
<name>A0A7R8WZ40_9CRUS</name>
<evidence type="ECO:0000256" key="4">
    <source>
        <dbReference type="ARBA" id="ARBA00022741"/>
    </source>
</evidence>
<dbReference type="AlphaFoldDB" id="A0A7R8WZ40"/>
<evidence type="ECO:0000256" key="2">
    <source>
        <dbReference type="ARBA" id="ARBA00013164"/>
    </source>
</evidence>
<comment type="similarity">
    <text evidence="1">Belongs to the class-I aminoacyl-tRNA synthetase family.</text>
</comment>
<dbReference type="EC" id="6.1.1.4" evidence="2"/>
<dbReference type="InterPro" id="IPR002302">
    <property type="entry name" value="Leu-tRNA-ligase"/>
</dbReference>
<reference evidence="9" key="1">
    <citation type="submission" date="2020-11" db="EMBL/GenBank/DDBJ databases">
        <authorList>
            <person name="Tran Van P."/>
        </authorList>
    </citation>
    <scope>NUCLEOTIDE SEQUENCE</scope>
</reference>
<keyword evidence="4" id="KW-0547">Nucleotide-binding</keyword>